<evidence type="ECO:0000313" key="4">
    <source>
        <dbReference type="Proteomes" id="UP000011666"/>
    </source>
</evidence>
<evidence type="ECO:0000313" key="3">
    <source>
        <dbReference type="EMBL" id="GAC67735.1"/>
    </source>
</evidence>
<dbReference type="Pfam" id="PF14542">
    <property type="entry name" value="Acetyltransf_CG"/>
    <property type="match status" value="1"/>
</dbReference>
<dbReference type="PROSITE" id="PS51729">
    <property type="entry name" value="GNAT_YJDJ"/>
    <property type="match status" value="1"/>
</dbReference>
<dbReference type="InterPro" id="IPR045057">
    <property type="entry name" value="Gcn5-rel_NAT"/>
</dbReference>
<name>M0QGH8_9ACTN</name>
<dbReference type="EMBL" id="BANX01000011">
    <property type="protein sequence ID" value="GAC67735.1"/>
    <property type="molecule type" value="Genomic_DNA"/>
</dbReference>
<protein>
    <recommendedName>
        <fullName evidence="2">N-acetyltransferase domain-containing protein</fullName>
    </recommendedName>
</protein>
<dbReference type="PANTHER" id="PTHR31435">
    <property type="entry name" value="PROTEIN NATD1"/>
    <property type="match status" value="1"/>
</dbReference>
<reference evidence="3 4" key="1">
    <citation type="submission" date="2013-01" db="EMBL/GenBank/DDBJ databases">
        <title>Whole genome shotgun sequence of Gordonia soli NBRC 108243.</title>
        <authorList>
            <person name="Isaki-Nakamura S."/>
            <person name="Hosoyama A."/>
            <person name="Tsuchikane K."/>
            <person name="Ando Y."/>
            <person name="Baba S."/>
            <person name="Ohji S."/>
            <person name="Hamada M."/>
            <person name="Tamura T."/>
            <person name="Yamazoe A."/>
            <person name="Yamazaki S."/>
            <person name="Fujita N."/>
        </authorList>
    </citation>
    <scope>NUCLEOTIDE SEQUENCE [LARGE SCALE GENOMIC DNA]</scope>
    <source>
        <strain evidence="3 4">NBRC 108243</strain>
    </source>
</reference>
<dbReference type="eggNOG" id="COG2388">
    <property type="taxonomic scope" value="Bacteria"/>
</dbReference>
<dbReference type="PANTHER" id="PTHR31435:SF10">
    <property type="entry name" value="BSR4717 PROTEIN"/>
    <property type="match status" value="1"/>
</dbReference>
<feature type="region of interest" description="Disordered" evidence="1">
    <location>
        <begin position="1"/>
        <end position="21"/>
    </location>
</feature>
<evidence type="ECO:0000256" key="1">
    <source>
        <dbReference type="SAM" id="MobiDB-lite"/>
    </source>
</evidence>
<proteinExistence type="predicted"/>
<keyword evidence="4" id="KW-1185">Reference proteome</keyword>
<dbReference type="InterPro" id="IPR016181">
    <property type="entry name" value="Acyl_CoA_acyltransferase"/>
</dbReference>
<dbReference type="SUPFAM" id="SSF55729">
    <property type="entry name" value="Acyl-CoA N-acyltransferases (Nat)"/>
    <property type="match status" value="1"/>
</dbReference>
<gene>
    <name evidence="3" type="ORF">GS4_11_00030</name>
</gene>
<accession>M0QGH8</accession>
<dbReference type="Proteomes" id="UP000011666">
    <property type="component" value="Unassembled WGS sequence"/>
</dbReference>
<sequence>MTGTYSEPMTTDKTGAETTVTRNDDLQRYEIEVIGSGLAGFTVYRERQVDGGTQRVFVHTEVDEDFGGRGLATILVREALDDTRAQGETIVGVCPLVAAFLRKNPDYAADSAAVSPEILSWLEGRA</sequence>
<organism evidence="3 4">
    <name type="scientific">Gordonia soli NBRC 108243</name>
    <dbReference type="NCBI Taxonomy" id="1223545"/>
    <lineage>
        <taxon>Bacteria</taxon>
        <taxon>Bacillati</taxon>
        <taxon>Actinomycetota</taxon>
        <taxon>Actinomycetes</taxon>
        <taxon>Mycobacteriales</taxon>
        <taxon>Gordoniaceae</taxon>
        <taxon>Gordonia</taxon>
    </lineage>
</organism>
<dbReference type="InterPro" id="IPR031165">
    <property type="entry name" value="GNAT_YJDJ"/>
</dbReference>
<evidence type="ECO:0000259" key="2">
    <source>
        <dbReference type="PROSITE" id="PS51729"/>
    </source>
</evidence>
<dbReference type="Gene3D" id="3.40.630.30">
    <property type="match status" value="1"/>
</dbReference>
<dbReference type="STRING" id="1223545.GS4_11_00030"/>
<feature type="domain" description="N-acetyltransferase" evidence="2">
    <location>
        <begin position="21"/>
        <end position="112"/>
    </location>
</feature>
<dbReference type="AlphaFoldDB" id="M0QGH8"/>
<comment type="caution">
    <text evidence="3">The sequence shown here is derived from an EMBL/GenBank/DDBJ whole genome shotgun (WGS) entry which is preliminary data.</text>
</comment>